<dbReference type="RefSeq" id="WP_226385326.1">
    <property type="nucleotide sequence ID" value="NZ_JADCKA010000007.1"/>
</dbReference>
<gene>
    <name evidence="3 5" type="primary">frr</name>
    <name evidence="5" type="ORF">INF20_05210</name>
</gene>
<feature type="domain" description="Ribosome recycling factor" evidence="4">
    <location>
        <begin position="20"/>
        <end position="183"/>
    </location>
</feature>
<comment type="caution">
    <text evidence="5">The sequence shown here is derived from an EMBL/GenBank/DDBJ whole genome shotgun (WGS) entry which is preliminary data.</text>
</comment>
<dbReference type="HAMAP" id="MF_00040">
    <property type="entry name" value="RRF"/>
    <property type="match status" value="1"/>
</dbReference>
<evidence type="ECO:0000313" key="5">
    <source>
        <dbReference type="EMBL" id="MBE5035678.1"/>
    </source>
</evidence>
<comment type="function">
    <text evidence="3">Responsible for the release of ribosomes from messenger RNA at the termination of protein biosynthesis. May increase the efficiency of translation by recycling ribosomes from one round of translation to another.</text>
</comment>
<keyword evidence="6" id="KW-1185">Reference proteome</keyword>
<dbReference type="Gene3D" id="1.10.132.20">
    <property type="entry name" value="Ribosome-recycling factor"/>
    <property type="match status" value="1"/>
</dbReference>
<evidence type="ECO:0000313" key="6">
    <source>
        <dbReference type="Proteomes" id="UP001516588"/>
    </source>
</evidence>
<dbReference type="Pfam" id="PF01765">
    <property type="entry name" value="RRF"/>
    <property type="match status" value="1"/>
</dbReference>
<organism evidence="5 6">
    <name type="scientific">Gallibacter intestinalis</name>
    <dbReference type="NCBI Taxonomy" id="2779356"/>
    <lineage>
        <taxon>Bacteria</taxon>
        <taxon>Bacillati</taxon>
        <taxon>Bacillota</taxon>
        <taxon>Clostridia</taxon>
        <taxon>Eubacteriales</taxon>
        <taxon>Eubacteriaceae</taxon>
        <taxon>Gallibacter</taxon>
    </lineage>
</organism>
<sequence length="185" mass="20672">MSDKIFETLDVKIEKTVARLKEDLITVRAGKANAAMVDKVMVKYYDVPTPLKQLANVSVPDPRTIAITPFDSSIIKEVEHGINEANLGITPSNDGKVIRLTIPQVTEDRRKELTKTVKAYGEEAKVALRNLRRTANEDLKKEQKNGDLTEDDLKEGLDKIQKSIDKGIKTIDDVVAAKDKEIMEI</sequence>
<dbReference type="PANTHER" id="PTHR20982:SF3">
    <property type="entry name" value="MITOCHONDRIAL RIBOSOME RECYCLING FACTOR PSEUDO 1"/>
    <property type="match status" value="1"/>
</dbReference>
<protein>
    <recommendedName>
        <fullName evidence="3">Ribosome-recycling factor</fullName>
        <shortName evidence="3">RRF</shortName>
    </recommendedName>
    <alternativeName>
        <fullName evidence="3">Ribosome-releasing factor</fullName>
    </alternativeName>
</protein>
<proteinExistence type="inferred from homology"/>
<reference evidence="5 6" key="1">
    <citation type="submission" date="2020-10" db="EMBL/GenBank/DDBJ databases">
        <title>ChiBAC.</title>
        <authorList>
            <person name="Zenner C."/>
            <person name="Hitch T.C.A."/>
            <person name="Clavel T."/>
        </authorList>
    </citation>
    <scope>NUCLEOTIDE SEQUENCE [LARGE SCALE GENOMIC DNA]</scope>
    <source>
        <strain evidence="5 6">DSM 108706</strain>
    </source>
</reference>
<evidence type="ECO:0000256" key="2">
    <source>
        <dbReference type="ARBA" id="ARBA00022917"/>
    </source>
</evidence>
<dbReference type="Proteomes" id="UP001516588">
    <property type="component" value="Unassembled WGS sequence"/>
</dbReference>
<dbReference type="EMBL" id="JADCKA010000007">
    <property type="protein sequence ID" value="MBE5035678.1"/>
    <property type="molecule type" value="Genomic_DNA"/>
</dbReference>
<dbReference type="Gene3D" id="3.30.1360.40">
    <property type="match status" value="1"/>
</dbReference>
<dbReference type="InterPro" id="IPR036191">
    <property type="entry name" value="RRF_sf"/>
</dbReference>
<dbReference type="InterPro" id="IPR002661">
    <property type="entry name" value="Ribosome_recyc_fac"/>
</dbReference>
<comment type="similarity">
    <text evidence="1 3">Belongs to the RRF family.</text>
</comment>
<comment type="subcellular location">
    <subcellularLocation>
        <location evidence="3">Cytoplasm</location>
    </subcellularLocation>
</comment>
<evidence type="ECO:0000256" key="3">
    <source>
        <dbReference type="HAMAP-Rule" id="MF_00040"/>
    </source>
</evidence>
<accession>A0ABR9QXS6</accession>
<dbReference type="PANTHER" id="PTHR20982">
    <property type="entry name" value="RIBOSOME RECYCLING FACTOR"/>
    <property type="match status" value="1"/>
</dbReference>
<dbReference type="SUPFAM" id="SSF55194">
    <property type="entry name" value="Ribosome recycling factor, RRF"/>
    <property type="match status" value="1"/>
</dbReference>
<name>A0ABR9QXS6_9FIRM</name>
<dbReference type="InterPro" id="IPR023584">
    <property type="entry name" value="Ribosome_recyc_fac_dom"/>
</dbReference>
<dbReference type="NCBIfam" id="TIGR00496">
    <property type="entry name" value="frr"/>
    <property type="match status" value="1"/>
</dbReference>
<evidence type="ECO:0000256" key="1">
    <source>
        <dbReference type="ARBA" id="ARBA00005912"/>
    </source>
</evidence>
<dbReference type="CDD" id="cd00520">
    <property type="entry name" value="RRF"/>
    <property type="match status" value="1"/>
</dbReference>
<keyword evidence="3" id="KW-0963">Cytoplasm</keyword>
<evidence type="ECO:0000259" key="4">
    <source>
        <dbReference type="Pfam" id="PF01765"/>
    </source>
</evidence>
<keyword evidence="2 3" id="KW-0648">Protein biosynthesis</keyword>